<organism evidence="2">
    <name type="scientific">Leptosphaeria maculans (strain JN3 / isolate v23.1.3 / race Av1-4-5-6-7-8)</name>
    <name type="common">Blackleg fungus</name>
    <name type="synonym">Phoma lingam</name>
    <dbReference type="NCBI Taxonomy" id="985895"/>
    <lineage>
        <taxon>Eukaryota</taxon>
        <taxon>Fungi</taxon>
        <taxon>Dikarya</taxon>
        <taxon>Ascomycota</taxon>
        <taxon>Pezizomycotina</taxon>
        <taxon>Dothideomycetes</taxon>
        <taxon>Pleosporomycetidae</taxon>
        <taxon>Pleosporales</taxon>
        <taxon>Pleosporineae</taxon>
        <taxon>Leptosphaeriaceae</taxon>
        <taxon>Plenodomus</taxon>
        <taxon>Plenodomus lingam/Leptosphaeria maculans species complex</taxon>
    </lineage>
</organism>
<dbReference type="EMBL" id="FP929094">
    <property type="protein sequence ID" value="CBX92839.1"/>
    <property type="molecule type" value="Genomic_DNA"/>
</dbReference>
<accession>E4ZMH0</accession>
<evidence type="ECO:0000313" key="1">
    <source>
        <dbReference type="EMBL" id="CBX92839.1"/>
    </source>
</evidence>
<proteinExistence type="predicted"/>
<name>E4ZMH0_LEPMJ</name>
<dbReference type="VEuPathDB" id="FungiDB:LEMA_P055450.1"/>
<dbReference type="AlphaFoldDB" id="E4ZMH0"/>
<protein>
    <submittedName>
        <fullName evidence="1">Predicted protein</fullName>
    </submittedName>
</protein>
<reference evidence="2" key="1">
    <citation type="journal article" date="2011" name="Nat. Commun.">
        <title>Effector diversification within compartments of the Leptosphaeria maculans genome affected by Repeat-Induced Point mutations.</title>
        <authorList>
            <person name="Rouxel T."/>
            <person name="Grandaubert J."/>
            <person name="Hane J.K."/>
            <person name="Hoede C."/>
            <person name="van de Wouw A.P."/>
            <person name="Couloux A."/>
            <person name="Dominguez V."/>
            <person name="Anthouard V."/>
            <person name="Bally P."/>
            <person name="Bourras S."/>
            <person name="Cozijnsen A.J."/>
            <person name="Ciuffetti L.M."/>
            <person name="Degrave A."/>
            <person name="Dilmaghani A."/>
            <person name="Duret L."/>
            <person name="Fudal I."/>
            <person name="Goodwin S.B."/>
            <person name="Gout L."/>
            <person name="Glaser N."/>
            <person name="Linglin J."/>
            <person name="Kema G.H.J."/>
            <person name="Lapalu N."/>
            <person name="Lawrence C.B."/>
            <person name="May K."/>
            <person name="Meyer M."/>
            <person name="Ollivier B."/>
            <person name="Poulain J."/>
            <person name="Schoch C.L."/>
            <person name="Simon A."/>
            <person name="Spatafora J.W."/>
            <person name="Stachowiak A."/>
            <person name="Turgeon B.G."/>
            <person name="Tyler B.M."/>
            <person name="Vincent D."/>
            <person name="Weissenbach J."/>
            <person name="Amselem J."/>
            <person name="Quesneville H."/>
            <person name="Oliver R.P."/>
            <person name="Wincker P."/>
            <person name="Balesdent M.-H."/>
            <person name="Howlett B.J."/>
        </authorList>
    </citation>
    <scope>NUCLEOTIDE SEQUENCE [LARGE SCALE GENOMIC DNA]</scope>
    <source>
        <strain evidence="2">JN3 / isolate v23.1.3 / race Av1-4-5-6-7-8</strain>
    </source>
</reference>
<dbReference type="InParanoid" id="E4ZMH0"/>
<dbReference type="HOGENOM" id="CLU_2441251_0_0_1"/>
<evidence type="ECO:0000313" key="2">
    <source>
        <dbReference type="Proteomes" id="UP000002668"/>
    </source>
</evidence>
<sequence>MQISHRLPSGLHPTLLLHFPISSFFRFQDFQARLCLLFIATLSEVDTSGPRFPHYDEDAKTRCNQRAFFSSIGASPHIMMDTFSLFKIPL</sequence>
<dbReference type="Proteomes" id="UP000002668">
    <property type="component" value="Genome"/>
</dbReference>
<gene>
    <name evidence="1" type="ORF">LEMA_P055450.1</name>
</gene>
<keyword evidence="2" id="KW-1185">Reference proteome</keyword>